<dbReference type="AlphaFoldDB" id="A0A4R2GR34"/>
<keyword evidence="2" id="KW-1185">Reference proteome</keyword>
<dbReference type="EMBL" id="SLWL01000009">
    <property type="protein sequence ID" value="TCO12431.1"/>
    <property type="molecule type" value="Genomic_DNA"/>
</dbReference>
<dbReference type="Pfam" id="PF06074">
    <property type="entry name" value="Portal_Mu"/>
    <property type="match status" value="1"/>
</dbReference>
<dbReference type="Proteomes" id="UP000294881">
    <property type="component" value="Unassembled WGS sequence"/>
</dbReference>
<dbReference type="InterPro" id="IPR009279">
    <property type="entry name" value="Portal_Mu"/>
</dbReference>
<gene>
    <name evidence="1" type="ORF">EV666_10978</name>
</gene>
<protein>
    <submittedName>
        <fullName evidence="1">Phage gp29-like protein</fullName>
    </submittedName>
</protein>
<evidence type="ECO:0000313" key="1">
    <source>
        <dbReference type="EMBL" id="TCO12431.1"/>
    </source>
</evidence>
<proteinExistence type="predicted"/>
<organism evidence="1 2">
    <name type="scientific">Camelimonas lactis</name>
    <dbReference type="NCBI Taxonomy" id="659006"/>
    <lineage>
        <taxon>Bacteria</taxon>
        <taxon>Pseudomonadati</taxon>
        <taxon>Pseudomonadota</taxon>
        <taxon>Alphaproteobacteria</taxon>
        <taxon>Hyphomicrobiales</taxon>
        <taxon>Chelatococcaceae</taxon>
        <taxon>Camelimonas</taxon>
    </lineage>
</organism>
<dbReference type="RefSeq" id="WP_132007568.1">
    <property type="nucleotide sequence ID" value="NZ_JBHUNN010000002.1"/>
</dbReference>
<name>A0A4R2GR34_9HYPH</name>
<comment type="caution">
    <text evidence="1">The sequence shown here is derived from an EMBL/GenBank/DDBJ whole genome shotgun (WGS) entry which is preliminary data.</text>
</comment>
<accession>A0A4R2GR34</accession>
<sequence>MADNYSPILGPDGQRIRKQALTRTEADPAVTGIAHTFDETIASGLTPGALARTLRAAAMGDMHDFLTLAEEMEERELHYRYVLETRKNGVTSLDVRVDPASDDGRDVEIADFVRGDIVETPQFQTLQDMLADGLAKGFSAVEIEWDIGARWLPREYVWRDPRLFQFDRATRKELRLRVRGEPDGRPLTWLKWLVHVPLLKMGIPARNGLARVAVWAFMFKSFSLRDWAQFLEVYGHPLRVGKFGPGASEEDKRVLLRAVRQLGRDAGAMIPESMTIDLLEPKGFSDRPFEGHAKFFDEQTSKLIIGKPGDGVASSRAGEEVLDKVRIDIKRSDARDMMLTLNQQLIRPVIDINFGPQKKYPKVHLPVPDRKDLAVWSDAVAKMVDRGLEVEQSQVFDAFGLKEPAEGAKLLSITTSRGADAPRPPPQTPAERAAALAAMPYRLDPRACQMCGPARLAADGDGDEDEVDRLVQEFAGQWQEDMEPVFAAIRAASEQASSYEEFLAALDSLAADLPMDRLAYHLGATQLIGRIRGEAGQD</sequence>
<reference evidence="1 2" key="1">
    <citation type="submission" date="2019-03" db="EMBL/GenBank/DDBJ databases">
        <title>Genomic Encyclopedia of Type Strains, Phase IV (KMG-IV): sequencing the most valuable type-strain genomes for metagenomic binning, comparative biology and taxonomic classification.</title>
        <authorList>
            <person name="Goeker M."/>
        </authorList>
    </citation>
    <scope>NUCLEOTIDE SEQUENCE [LARGE SCALE GENOMIC DNA]</scope>
    <source>
        <strain evidence="1 2">DSM 22958</strain>
    </source>
</reference>
<dbReference type="OrthoDB" id="9797300at2"/>
<evidence type="ECO:0000313" key="2">
    <source>
        <dbReference type="Proteomes" id="UP000294881"/>
    </source>
</evidence>